<evidence type="ECO:0000313" key="6">
    <source>
        <dbReference type="Proteomes" id="UP001497482"/>
    </source>
</evidence>
<dbReference type="PROSITE" id="PS51747">
    <property type="entry name" value="CYT_DCMP_DEAMINASES_2"/>
    <property type="match status" value="1"/>
</dbReference>
<dbReference type="GO" id="GO:0005634">
    <property type="term" value="C:nucleus"/>
    <property type="evidence" value="ECO:0007669"/>
    <property type="project" value="TreeGrafter"/>
</dbReference>
<dbReference type="FunFam" id="3.40.140.10:FF:000062">
    <property type="entry name" value="tRNA-specific adenosine deaminase-like protein 3"/>
    <property type="match status" value="1"/>
</dbReference>
<dbReference type="GO" id="GO:0005737">
    <property type="term" value="C:cytoplasm"/>
    <property type="evidence" value="ECO:0007669"/>
    <property type="project" value="TreeGrafter"/>
</dbReference>
<dbReference type="GO" id="GO:0008033">
    <property type="term" value="P:tRNA processing"/>
    <property type="evidence" value="ECO:0007669"/>
    <property type="project" value="UniProtKB-KW"/>
</dbReference>
<proteinExistence type="inferred from homology"/>
<name>A0AAV2JXZ5_KNICA</name>
<evidence type="ECO:0000256" key="1">
    <source>
        <dbReference type="ARBA" id="ARBA00001947"/>
    </source>
</evidence>
<evidence type="ECO:0000256" key="3">
    <source>
        <dbReference type="ARBA" id="ARBA00038160"/>
    </source>
</evidence>
<dbReference type="PANTHER" id="PTHR11079:SF156">
    <property type="entry name" value="INACTIVE TRNA-SPECIFIC ADENOSINE DEAMINASE-LIKE PROTEIN 3-RELATED"/>
    <property type="match status" value="1"/>
</dbReference>
<dbReference type="EMBL" id="OZ035837">
    <property type="protein sequence ID" value="CAL1581186.1"/>
    <property type="molecule type" value="Genomic_DNA"/>
</dbReference>
<protein>
    <recommendedName>
        <fullName evidence="4">CMP/dCMP-type deaminase domain-containing protein</fullName>
    </recommendedName>
</protein>
<dbReference type="PANTHER" id="PTHR11079">
    <property type="entry name" value="CYTOSINE DEAMINASE FAMILY MEMBER"/>
    <property type="match status" value="1"/>
</dbReference>
<dbReference type="CDD" id="cd01285">
    <property type="entry name" value="nucleoside_deaminase"/>
    <property type="match status" value="1"/>
</dbReference>
<evidence type="ECO:0000259" key="4">
    <source>
        <dbReference type="PROSITE" id="PS51747"/>
    </source>
</evidence>
<dbReference type="GO" id="GO:0052717">
    <property type="term" value="F:tRNA-specific adenosine-34 deaminase activity"/>
    <property type="evidence" value="ECO:0007669"/>
    <property type="project" value="TreeGrafter"/>
</dbReference>
<evidence type="ECO:0000256" key="2">
    <source>
        <dbReference type="ARBA" id="ARBA00022694"/>
    </source>
</evidence>
<comment type="cofactor">
    <cofactor evidence="1">
        <name>Zn(2+)</name>
        <dbReference type="ChEBI" id="CHEBI:29105"/>
    </cofactor>
</comment>
<organism evidence="5 6">
    <name type="scientific">Knipowitschia caucasica</name>
    <name type="common">Caucasian dwarf goby</name>
    <name type="synonym">Pomatoschistus caucasicus</name>
    <dbReference type="NCBI Taxonomy" id="637954"/>
    <lineage>
        <taxon>Eukaryota</taxon>
        <taxon>Metazoa</taxon>
        <taxon>Chordata</taxon>
        <taxon>Craniata</taxon>
        <taxon>Vertebrata</taxon>
        <taxon>Euteleostomi</taxon>
        <taxon>Actinopterygii</taxon>
        <taxon>Neopterygii</taxon>
        <taxon>Teleostei</taxon>
        <taxon>Neoteleostei</taxon>
        <taxon>Acanthomorphata</taxon>
        <taxon>Gobiaria</taxon>
        <taxon>Gobiiformes</taxon>
        <taxon>Gobioidei</taxon>
        <taxon>Gobiidae</taxon>
        <taxon>Gobiinae</taxon>
        <taxon>Knipowitschia</taxon>
    </lineage>
</organism>
<accession>A0AAV2JXZ5</accession>
<evidence type="ECO:0000313" key="5">
    <source>
        <dbReference type="EMBL" id="CAL1581186.1"/>
    </source>
</evidence>
<sequence>MEPQRKRLKTSDLDLDSWDPVAVLSDQLCTDVELVQALAAPVLDHRQTSRAVQELRQMHPLRGLAHLKRVRRTGAGSAHALEVLVRPLHEPSDYDYSRLGLGDLFVVTVPSTAPLTRPQFDTASAHWPTSFHEDKMASAALRGELFPAGQKEKMHRYMSLAVEAAKDGQKLGLDAIGAVMVDPDSEQVIATAHDCRRKHPLHHAAMVCIDLVAKSQGGGRYGYEEFSGCGFSASHWSAVQPYLCTGYDLYVTREPCVLCAMALLHSRVRRVFYGTAAADGALGSTFKLHAQRDLNHRFEVFKDVCVGLCRELDQSRSL</sequence>
<dbReference type="Gene3D" id="3.40.140.10">
    <property type="entry name" value="Cytidine Deaminase, domain 2"/>
    <property type="match status" value="1"/>
</dbReference>
<reference evidence="5 6" key="1">
    <citation type="submission" date="2024-04" db="EMBL/GenBank/DDBJ databases">
        <authorList>
            <person name="Waldvogel A.-M."/>
            <person name="Schoenle A."/>
        </authorList>
    </citation>
    <scope>NUCLEOTIDE SEQUENCE [LARGE SCALE GENOMIC DNA]</scope>
</reference>
<dbReference type="Proteomes" id="UP001497482">
    <property type="component" value="Chromosome 15"/>
</dbReference>
<feature type="domain" description="CMP/dCMP-type deaminase" evidence="4">
    <location>
        <begin position="152"/>
        <end position="301"/>
    </location>
</feature>
<comment type="similarity">
    <text evidence="3">Belongs to the cytidine and deoxycytidylate deaminase family. ADAT3 subfamily.</text>
</comment>
<dbReference type="InterPro" id="IPR016193">
    <property type="entry name" value="Cytidine_deaminase-like"/>
</dbReference>
<dbReference type="Pfam" id="PF00383">
    <property type="entry name" value="dCMP_cyt_deam_1"/>
    <property type="match status" value="1"/>
</dbReference>
<gene>
    <name evidence="5" type="ORF">KC01_LOCUS11953</name>
</gene>
<dbReference type="InterPro" id="IPR002125">
    <property type="entry name" value="CMP_dCMP_dom"/>
</dbReference>
<dbReference type="SUPFAM" id="SSF53927">
    <property type="entry name" value="Cytidine deaminase-like"/>
    <property type="match status" value="1"/>
</dbReference>
<keyword evidence="2" id="KW-0819">tRNA processing</keyword>
<keyword evidence="6" id="KW-1185">Reference proteome</keyword>
<dbReference type="AlphaFoldDB" id="A0AAV2JXZ5"/>